<organism evidence="2 3">
    <name type="scientific">Acetobacter garciniae</name>
    <dbReference type="NCBI Taxonomy" id="2817435"/>
    <lineage>
        <taxon>Bacteria</taxon>
        <taxon>Pseudomonadati</taxon>
        <taxon>Pseudomonadota</taxon>
        <taxon>Alphaproteobacteria</taxon>
        <taxon>Acetobacterales</taxon>
        <taxon>Acetobacteraceae</taxon>
        <taxon>Acetobacter</taxon>
    </lineage>
</organism>
<gene>
    <name evidence="2" type="ORF">J2D77_02925</name>
</gene>
<evidence type="ECO:0000256" key="1">
    <source>
        <dbReference type="SAM" id="MobiDB-lite"/>
    </source>
</evidence>
<reference evidence="2" key="1">
    <citation type="submission" date="2021-03" db="EMBL/GenBank/DDBJ databases">
        <title>The complete genome sequence of Acetobacter sp. TBRC 12339.</title>
        <authorList>
            <person name="Charoenyingcharoen P."/>
            <person name="Yukphan P."/>
        </authorList>
    </citation>
    <scope>NUCLEOTIDE SEQUENCE</scope>
    <source>
        <strain evidence="2">TBRC 12339</strain>
    </source>
</reference>
<dbReference type="Proteomes" id="UP000664073">
    <property type="component" value="Unassembled WGS sequence"/>
</dbReference>
<keyword evidence="3" id="KW-1185">Reference proteome</keyword>
<dbReference type="Pfam" id="PF06676">
    <property type="entry name" value="DUF1178"/>
    <property type="match status" value="1"/>
</dbReference>
<proteinExistence type="predicted"/>
<dbReference type="InterPro" id="IPR009562">
    <property type="entry name" value="DUF1178"/>
</dbReference>
<dbReference type="PIRSF" id="PIRSF032131">
    <property type="entry name" value="UCP032131"/>
    <property type="match status" value="1"/>
</dbReference>
<dbReference type="RefSeq" id="WP_207844765.1">
    <property type="nucleotide sequence ID" value="NZ_JAFVMH010000001.1"/>
</dbReference>
<evidence type="ECO:0000313" key="2">
    <source>
        <dbReference type="EMBL" id="MBO1324111.1"/>
    </source>
</evidence>
<feature type="region of interest" description="Disordered" evidence="1">
    <location>
        <begin position="56"/>
        <end position="103"/>
    </location>
</feature>
<accession>A0A939HL77</accession>
<dbReference type="AlphaFoldDB" id="A0A939HL77"/>
<protein>
    <submittedName>
        <fullName evidence="2">DUF1178 family protein</fullName>
    </submittedName>
</protein>
<name>A0A939HL77_9PROT</name>
<dbReference type="EMBL" id="JAFVMH010000001">
    <property type="protein sequence ID" value="MBO1324111.1"/>
    <property type="molecule type" value="Genomic_DNA"/>
</dbReference>
<sequence>MICYQLRCAGDHGFEGWYRDSATFARLQRAGLLSCPDCGTSKVEQAPMAPAIVSSGRARAVAEQAGEQGRELPGGPPDAPDAEPAGASGMGGPGGPVARRQSPAGLPDVVVSAMRQMRRAIEENCENVGERFAEEALRIHKGDAPERGIYGDMTQPQRETLEDEGVEFHTIPWIGKTEN</sequence>
<evidence type="ECO:0000313" key="3">
    <source>
        <dbReference type="Proteomes" id="UP000664073"/>
    </source>
</evidence>
<comment type="caution">
    <text evidence="2">The sequence shown here is derived from an EMBL/GenBank/DDBJ whole genome shotgun (WGS) entry which is preliminary data.</text>
</comment>